<dbReference type="EMBL" id="JAVRQU010000025">
    <property type="protein sequence ID" value="KAK5690349.1"/>
    <property type="molecule type" value="Genomic_DNA"/>
</dbReference>
<accession>A0AAN7ZZ47</accession>
<sequence>MADVDNTGGGSREQDLSMPEMMARFRQLHAEISKITTYYKLHVSAILEQARKLTDRTTIILESLNSQYEVKRITVAEFGPLKIKNLVDQFVFTSCPREMSSNLFESVVLESATPLDNLRAGLAAVAVTSMQLAKEFKLHALDNDDGAAEKDLCTYGVLLMNILRGRGLEIVDAYRSMLGGVAKVFAETDLLFQSLEERYETQSKCSGTFGSDVDWKANLELMRGTVSGATESILLAAPEDAPDTRYYQDAWEKIGLEVGAPLARSIVAEYEEVRAQYGATFTAALGLAPEVFAYPDWCTIKADERSKRLWQKWG</sequence>
<name>A0AAN7ZZ47_9PEZI</name>
<evidence type="ECO:0000313" key="1">
    <source>
        <dbReference type="EMBL" id="KAK5690349.1"/>
    </source>
</evidence>
<reference evidence="1" key="1">
    <citation type="submission" date="2023-08" db="EMBL/GenBank/DDBJ databases">
        <title>Black Yeasts Isolated from many extreme environments.</title>
        <authorList>
            <person name="Coleine C."/>
            <person name="Stajich J.E."/>
            <person name="Selbmann L."/>
        </authorList>
    </citation>
    <scope>NUCLEOTIDE SEQUENCE</scope>
    <source>
        <strain evidence="1">CCFEE 5810</strain>
    </source>
</reference>
<dbReference type="AlphaFoldDB" id="A0AAN7ZZ47"/>
<organism evidence="1 2">
    <name type="scientific">Elasticomyces elasticus</name>
    <dbReference type="NCBI Taxonomy" id="574655"/>
    <lineage>
        <taxon>Eukaryota</taxon>
        <taxon>Fungi</taxon>
        <taxon>Dikarya</taxon>
        <taxon>Ascomycota</taxon>
        <taxon>Pezizomycotina</taxon>
        <taxon>Dothideomycetes</taxon>
        <taxon>Dothideomycetidae</taxon>
        <taxon>Mycosphaerellales</taxon>
        <taxon>Teratosphaeriaceae</taxon>
        <taxon>Elasticomyces</taxon>
    </lineage>
</organism>
<proteinExistence type="predicted"/>
<dbReference type="Proteomes" id="UP001310594">
    <property type="component" value="Unassembled WGS sequence"/>
</dbReference>
<gene>
    <name evidence="1" type="ORF">LTR97_012217</name>
</gene>
<evidence type="ECO:0000313" key="2">
    <source>
        <dbReference type="Proteomes" id="UP001310594"/>
    </source>
</evidence>
<protein>
    <submittedName>
        <fullName evidence="1">Uncharacterized protein</fullName>
    </submittedName>
</protein>
<comment type="caution">
    <text evidence="1">The sequence shown here is derived from an EMBL/GenBank/DDBJ whole genome shotgun (WGS) entry which is preliminary data.</text>
</comment>